<reference evidence="3 4" key="1">
    <citation type="journal article" date="2012" name="Appl. Environ. Microbiol.">
        <title>Short-read sequencing for genomic analysis of the brown rot fungus Fibroporia radiculosa.</title>
        <authorList>
            <person name="Tang J.D."/>
            <person name="Perkins A.D."/>
            <person name="Sonstegard T.S."/>
            <person name="Schroeder S.G."/>
            <person name="Burgess S.C."/>
            <person name="Diehl S.V."/>
        </authorList>
    </citation>
    <scope>NUCLEOTIDE SEQUENCE [LARGE SCALE GENOMIC DNA]</scope>
    <source>
        <strain evidence="3 4">TFFH 294</strain>
    </source>
</reference>
<dbReference type="Gene3D" id="1.25.40.280">
    <property type="entry name" value="alix/aip1 like domains"/>
    <property type="match status" value="1"/>
</dbReference>
<dbReference type="EMBL" id="HE796965">
    <property type="protein sequence ID" value="CCM00095.1"/>
    <property type="molecule type" value="Genomic_DNA"/>
</dbReference>
<dbReference type="InParanoid" id="J4GMG5"/>
<organism evidence="3 4">
    <name type="scientific">Fibroporia radiculosa</name>
    <dbReference type="NCBI Taxonomy" id="599839"/>
    <lineage>
        <taxon>Eukaryota</taxon>
        <taxon>Fungi</taxon>
        <taxon>Dikarya</taxon>
        <taxon>Basidiomycota</taxon>
        <taxon>Agaricomycotina</taxon>
        <taxon>Agaricomycetes</taxon>
        <taxon>Polyporales</taxon>
        <taxon>Fibroporiaceae</taxon>
        <taxon>Fibroporia</taxon>
    </lineage>
</organism>
<accession>J4GMG5</accession>
<dbReference type="OrthoDB" id="3249366at2759"/>
<feature type="domain" description="BRO1" evidence="2">
    <location>
        <begin position="3"/>
        <end position="144"/>
    </location>
</feature>
<dbReference type="STRING" id="599839.J4GMG5"/>
<gene>
    <name evidence="3" type="ORF">FIBRA_02122</name>
</gene>
<evidence type="ECO:0000256" key="1">
    <source>
        <dbReference type="ARBA" id="ARBA00038154"/>
    </source>
</evidence>
<dbReference type="InterPro" id="IPR038499">
    <property type="entry name" value="BRO1_sf"/>
</dbReference>
<dbReference type="PANTHER" id="PTHR23030:SF39">
    <property type="entry name" value="PROGRAMMED CELL DEATH 6-INTERACTING PROTEIN"/>
    <property type="match status" value="1"/>
</dbReference>
<dbReference type="HOGENOM" id="CLU_1796498_0_0_1"/>
<dbReference type="Pfam" id="PF03097">
    <property type="entry name" value="BRO1"/>
    <property type="match status" value="1"/>
</dbReference>
<sequence>MPNQLSIPFKKTWEVQVRQAVRAYILKNYTDTHPDAFRWDVNRWETLRREAVGTLVHFDRVKTVVGYHAQLVYILTKLPADIGLEIPYAPAFNPSALPETLSNLVFERAVVLFNLAALYSQLAGSEDRSGPQGLKQAILHYQAC</sequence>
<dbReference type="PROSITE" id="PS51180">
    <property type="entry name" value="BRO1"/>
    <property type="match status" value="1"/>
</dbReference>
<evidence type="ECO:0000259" key="2">
    <source>
        <dbReference type="PROSITE" id="PS51180"/>
    </source>
</evidence>
<comment type="similarity">
    <text evidence="1">Belongs to the palA/RIM20 family.</text>
</comment>
<dbReference type="Proteomes" id="UP000006352">
    <property type="component" value="Unassembled WGS sequence"/>
</dbReference>
<dbReference type="GO" id="GO:0005768">
    <property type="term" value="C:endosome"/>
    <property type="evidence" value="ECO:0007669"/>
    <property type="project" value="TreeGrafter"/>
</dbReference>
<dbReference type="RefSeq" id="XP_012179378.1">
    <property type="nucleotide sequence ID" value="XM_012323988.1"/>
</dbReference>
<keyword evidence="4" id="KW-1185">Reference proteome</keyword>
<dbReference type="PANTHER" id="PTHR23030">
    <property type="entry name" value="PCD6 INTERACTING PROTEIN-RELATED"/>
    <property type="match status" value="1"/>
</dbReference>
<evidence type="ECO:0000313" key="4">
    <source>
        <dbReference type="Proteomes" id="UP000006352"/>
    </source>
</evidence>
<protein>
    <recommendedName>
        <fullName evidence="2">BRO1 domain-containing protein</fullName>
    </recommendedName>
</protein>
<dbReference type="GeneID" id="24095006"/>
<proteinExistence type="inferred from homology"/>
<evidence type="ECO:0000313" key="3">
    <source>
        <dbReference type="EMBL" id="CCM00095.1"/>
    </source>
</evidence>
<dbReference type="InterPro" id="IPR004328">
    <property type="entry name" value="BRO1_dom"/>
</dbReference>
<name>J4GMG5_9APHY</name>
<dbReference type="AlphaFoldDB" id="J4GMG5"/>